<name>E4PSC4_MARAH</name>
<evidence type="ECO:0000313" key="1">
    <source>
        <dbReference type="EMBL" id="ADQ00159.1"/>
    </source>
</evidence>
<keyword evidence="1" id="KW-0614">Plasmid</keyword>
<gene>
    <name evidence="1" type="ordered locus">HP15_p187g162</name>
</gene>
<reference evidence="2" key="2">
    <citation type="submission" date="2010-02" db="EMBL/GenBank/DDBJ databases">
        <title>Complete genome sequence of Marinobacter adhaerens type strain (HP15).</title>
        <authorList>
            <person name="Gaerdes A.A.M."/>
            <person name="Kaeppel E."/>
            <person name="Shezad A."/>
            <person name="Seebah S."/>
            <person name="Teeling H."/>
            <person name="Yarza P."/>
            <person name="Gloeckner F.O."/>
            <person name="Ullrich M.S."/>
        </authorList>
    </citation>
    <scope>NUCLEOTIDE SEQUENCE [LARGE SCALE GENOMIC DNA]</scope>
    <source>
        <strain evidence="2">DSM 23420 / HP15</strain>
        <plasmid evidence="2">Plasmid pHP-187</plasmid>
    </source>
</reference>
<dbReference type="EMBL" id="CP001980">
    <property type="protein sequence ID" value="ADQ00159.1"/>
    <property type="molecule type" value="Genomic_DNA"/>
</dbReference>
<sequence length="81" mass="9340">MSDLGCQCKRLVEVLGKIGFYAHKDRFLCVGDLVEPWRKYAVSSRLLINSVFCHELADTSTLSRKPCFMITTKTFNHWRNG</sequence>
<dbReference type="KEGG" id="mad:HP15_p187g162"/>
<geneLocation type="plasmid" evidence="1 2">
    <name>pHP-187</name>
</geneLocation>
<reference evidence="1 2" key="1">
    <citation type="journal article" date="2010" name="Stand. Genomic Sci.">
        <title>Complete genome sequence of Marinobacter adhaerens type strain (HP15), a diatom-interacting marine microorganism.</title>
        <authorList>
            <person name="Gardes A."/>
            <person name="Kaeppel E."/>
            <person name="Shehzad A."/>
            <person name="Seebah S."/>
            <person name="Teeling H."/>
            <person name="Yarza P."/>
            <person name="Glockner F.O."/>
            <person name="Grossart H.P."/>
            <person name="Ullrich M.S."/>
        </authorList>
    </citation>
    <scope>NUCLEOTIDE SEQUENCE [LARGE SCALE GENOMIC DNA]</scope>
    <source>
        <strain evidence="2">DSM 23420 / HP15</strain>
        <plasmid evidence="2">Plasmid pHP-187</plasmid>
    </source>
</reference>
<proteinExistence type="predicted"/>
<protein>
    <submittedName>
        <fullName evidence="1">Uncharacterized protein</fullName>
    </submittedName>
</protein>
<dbReference type="HOGENOM" id="CLU_2569765_0_0_6"/>
<evidence type="ECO:0000313" key="2">
    <source>
        <dbReference type="Proteomes" id="UP000007077"/>
    </source>
</evidence>
<organism evidence="1 2">
    <name type="scientific">Marinobacter adhaerens (strain DSM 23420 / HP15)</name>
    <dbReference type="NCBI Taxonomy" id="225937"/>
    <lineage>
        <taxon>Bacteria</taxon>
        <taxon>Pseudomonadati</taxon>
        <taxon>Pseudomonadota</taxon>
        <taxon>Gammaproteobacteria</taxon>
        <taxon>Pseudomonadales</taxon>
        <taxon>Marinobacteraceae</taxon>
        <taxon>Marinobacter</taxon>
    </lineage>
</organism>
<accession>E4PSC4</accession>
<dbReference type="Proteomes" id="UP000007077">
    <property type="component" value="Plasmid pHP-187"/>
</dbReference>
<dbReference type="AlphaFoldDB" id="E4PSC4"/>